<evidence type="ECO:0000256" key="4">
    <source>
        <dbReference type="ARBA" id="ARBA00022598"/>
    </source>
</evidence>
<evidence type="ECO:0000256" key="6">
    <source>
        <dbReference type="ARBA" id="ARBA00022840"/>
    </source>
</evidence>
<keyword evidence="6" id="KW-0067">ATP-binding</keyword>
<dbReference type="GO" id="GO:0004088">
    <property type="term" value="F:carbamoyl-phosphate synthase (glutamine-hydrolyzing) activity"/>
    <property type="evidence" value="ECO:0007669"/>
    <property type="project" value="UniProtKB-EC"/>
</dbReference>
<protein>
    <recommendedName>
        <fullName evidence="3">carbamoyl-phosphate synthase (glutamine-hydrolyzing)</fullName>
        <ecNumber evidence="3">6.3.5.5</ecNumber>
    </recommendedName>
</protein>
<dbReference type="SUPFAM" id="SSF52021">
    <property type="entry name" value="Carbamoyl phosphate synthetase, small subunit N-terminal domain"/>
    <property type="match status" value="1"/>
</dbReference>
<dbReference type="GO" id="GO:0005524">
    <property type="term" value="F:ATP binding"/>
    <property type="evidence" value="ECO:0007669"/>
    <property type="project" value="UniProtKB-KW"/>
</dbReference>
<comment type="pathway">
    <text evidence="2">Amino-acid biosynthesis; L-arginine biosynthesis; carbamoyl phosphate from bicarbonate: step 1/1.</text>
</comment>
<dbReference type="EC" id="6.3.5.5" evidence="3"/>
<comment type="pathway">
    <text evidence="1">Pyrimidine metabolism; UMP biosynthesis via de novo pathway; (S)-dihydroorotate from bicarbonate: step 1/3.</text>
</comment>
<dbReference type="GO" id="GO:0006221">
    <property type="term" value="P:pyrimidine nucleotide biosynthetic process"/>
    <property type="evidence" value="ECO:0007669"/>
    <property type="project" value="UniProtKB-KW"/>
</dbReference>
<dbReference type="InterPro" id="IPR036480">
    <property type="entry name" value="CarbP_synth_ssu_N_sf"/>
</dbReference>
<proteinExistence type="predicted"/>
<evidence type="ECO:0000256" key="9">
    <source>
        <dbReference type="ARBA" id="ARBA00049285"/>
    </source>
</evidence>
<comment type="catalytic activity">
    <reaction evidence="9">
        <text>L-glutamine + H2O = L-glutamate + NH4(+)</text>
        <dbReference type="Rhea" id="RHEA:15889"/>
        <dbReference type="ChEBI" id="CHEBI:15377"/>
        <dbReference type="ChEBI" id="CHEBI:28938"/>
        <dbReference type="ChEBI" id="CHEBI:29985"/>
        <dbReference type="ChEBI" id="CHEBI:58359"/>
    </reaction>
</comment>
<dbReference type="Gene3D" id="3.50.30.20">
    <property type="entry name" value="Carbamoyl-phosphate synthase small subunit, N-terminal domain"/>
    <property type="match status" value="1"/>
</dbReference>
<evidence type="ECO:0000256" key="2">
    <source>
        <dbReference type="ARBA" id="ARBA00005077"/>
    </source>
</evidence>
<evidence type="ECO:0000256" key="3">
    <source>
        <dbReference type="ARBA" id="ARBA00012738"/>
    </source>
</evidence>
<dbReference type="SMART" id="SM01097">
    <property type="entry name" value="CPSase_sm_chain"/>
    <property type="match status" value="1"/>
</dbReference>
<accession>A0A382FGD7</accession>
<dbReference type="Pfam" id="PF00988">
    <property type="entry name" value="CPSase_sm_chain"/>
    <property type="match status" value="1"/>
</dbReference>
<dbReference type="FunFam" id="3.50.30.20:FF:000001">
    <property type="entry name" value="Carbamoyl-phosphate synthase small chain"/>
    <property type="match status" value="1"/>
</dbReference>
<keyword evidence="8" id="KW-0665">Pyrimidine biosynthesis</keyword>
<keyword evidence="7" id="KW-0315">Glutamine amidotransferase</keyword>
<organism evidence="11">
    <name type="scientific">marine metagenome</name>
    <dbReference type="NCBI Taxonomy" id="408172"/>
    <lineage>
        <taxon>unclassified sequences</taxon>
        <taxon>metagenomes</taxon>
        <taxon>ecological metagenomes</taxon>
    </lineage>
</organism>
<evidence type="ECO:0000256" key="5">
    <source>
        <dbReference type="ARBA" id="ARBA00022741"/>
    </source>
</evidence>
<reference evidence="11" key="1">
    <citation type="submission" date="2018-05" db="EMBL/GenBank/DDBJ databases">
        <authorList>
            <person name="Lanie J.A."/>
            <person name="Ng W.-L."/>
            <person name="Kazmierczak K.M."/>
            <person name="Andrzejewski T.M."/>
            <person name="Davidsen T.M."/>
            <person name="Wayne K.J."/>
            <person name="Tettelin H."/>
            <person name="Glass J.I."/>
            <person name="Rusch D."/>
            <person name="Podicherti R."/>
            <person name="Tsui H.-C.T."/>
            <person name="Winkler M.E."/>
        </authorList>
    </citation>
    <scope>NUCLEOTIDE SEQUENCE</scope>
</reference>
<evidence type="ECO:0000256" key="8">
    <source>
        <dbReference type="ARBA" id="ARBA00022975"/>
    </source>
</evidence>
<gene>
    <name evidence="11" type="ORF">METZ01_LOCUS214228</name>
</gene>
<feature type="non-terminal residue" evidence="11">
    <location>
        <position position="142"/>
    </location>
</feature>
<dbReference type="InterPro" id="IPR002474">
    <property type="entry name" value="CarbamoylP_synth_ssu_N"/>
</dbReference>
<evidence type="ECO:0000256" key="7">
    <source>
        <dbReference type="ARBA" id="ARBA00022962"/>
    </source>
</evidence>
<name>A0A382FGD7_9ZZZZ</name>
<sequence>MLLEDGSIFSGNAFGFSTQEIGEVVFNTTMTGYQEVLTDPSYSGQIVVLTYPLVGNYGINDQHSESSRVQVSGFVVREQCETPSNGTSTETLHEFLVSQQIPGIYGVDTRAITKRLRSQGVMMGVLTHGPIDAAKRALGSAT</sequence>
<evidence type="ECO:0000256" key="1">
    <source>
        <dbReference type="ARBA" id="ARBA00004812"/>
    </source>
</evidence>
<keyword evidence="4" id="KW-0436">Ligase</keyword>
<evidence type="ECO:0000259" key="10">
    <source>
        <dbReference type="SMART" id="SM01097"/>
    </source>
</evidence>
<keyword evidence="5" id="KW-0547">Nucleotide-binding</keyword>
<feature type="domain" description="Carbamoyl-phosphate synthase small subunit N-terminal" evidence="10">
    <location>
        <begin position="1"/>
        <end position="127"/>
    </location>
</feature>
<evidence type="ECO:0000313" key="11">
    <source>
        <dbReference type="EMBL" id="SVB61374.1"/>
    </source>
</evidence>
<dbReference type="AlphaFoldDB" id="A0A382FGD7"/>
<dbReference type="EMBL" id="UINC01049507">
    <property type="protein sequence ID" value="SVB61374.1"/>
    <property type="molecule type" value="Genomic_DNA"/>
</dbReference>